<dbReference type="GO" id="GO:0004663">
    <property type="term" value="F:Rab geranylgeranyltransferase activity"/>
    <property type="evidence" value="ECO:0007669"/>
    <property type="project" value="UniProtKB-UniRule"/>
</dbReference>
<dbReference type="CDD" id="cd02894">
    <property type="entry name" value="GGTase-II"/>
    <property type="match status" value="1"/>
</dbReference>
<dbReference type="AlphaFoldDB" id="A0A7S3L492"/>
<keyword evidence="5 9" id="KW-0479">Metal-binding</keyword>
<dbReference type="Gene3D" id="1.50.10.20">
    <property type="match status" value="1"/>
</dbReference>
<dbReference type="InterPro" id="IPR026873">
    <property type="entry name" value="Ptb1"/>
</dbReference>
<dbReference type="FunFam" id="1.50.10.20:FF:000012">
    <property type="entry name" value="Geranylgeranyl transferase type-2 subunit beta"/>
    <property type="match status" value="1"/>
</dbReference>
<dbReference type="PANTHER" id="PTHR11774">
    <property type="entry name" value="GERANYLGERANYL TRANSFERASE TYPE BETA SUBUNIT"/>
    <property type="match status" value="1"/>
</dbReference>
<dbReference type="EMBL" id="HBIM01010338">
    <property type="protein sequence ID" value="CAE0411295.1"/>
    <property type="molecule type" value="Transcribed_RNA"/>
</dbReference>
<evidence type="ECO:0000313" key="11">
    <source>
        <dbReference type="EMBL" id="CAE0411295.1"/>
    </source>
</evidence>
<comment type="catalytic activity">
    <reaction evidence="8 9">
        <text>geranylgeranyl diphosphate + L-cysteinyl-[protein] = S-geranylgeranyl-L-cysteinyl-[protein] + diphosphate</text>
        <dbReference type="Rhea" id="RHEA:21240"/>
        <dbReference type="Rhea" id="RHEA-COMP:10131"/>
        <dbReference type="Rhea" id="RHEA-COMP:11537"/>
        <dbReference type="ChEBI" id="CHEBI:29950"/>
        <dbReference type="ChEBI" id="CHEBI:33019"/>
        <dbReference type="ChEBI" id="CHEBI:57533"/>
        <dbReference type="ChEBI" id="CHEBI:86021"/>
        <dbReference type="EC" id="2.5.1.60"/>
    </reaction>
</comment>
<comment type="subunit">
    <text evidence="2">Heterodimer of an alpha and a beta subunit.</text>
</comment>
<evidence type="ECO:0000259" key="10">
    <source>
        <dbReference type="Pfam" id="PF00432"/>
    </source>
</evidence>
<evidence type="ECO:0000256" key="5">
    <source>
        <dbReference type="ARBA" id="ARBA00022723"/>
    </source>
</evidence>
<evidence type="ECO:0000256" key="9">
    <source>
        <dbReference type="RuleBase" id="RU365076"/>
    </source>
</evidence>
<organism evidence="11">
    <name type="scientific">Amphora coffeiformis</name>
    <dbReference type="NCBI Taxonomy" id="265554"/>
    <lineage>
        <taxon>Eukaryota</taxon>
        <taxon>Sar</taxon>
        <taxon>Stramenopiles</taxon>
        <taxon>Ochrophyta</taxon>
        <taxon>Bacillariophyta</taxon>
        <taxon>Bacillariophyceae</taxon>
        <taxon>Bacillariophycidae</taxon>
        <taxon>Thalassiophysales</taxon>
        <taxon>Catenulaceae</taxon>
        <taxon>Amphora</taxon>
    </lineage>
</organism>
<dbReference type="InterPro" id="IPR001330">
    <property type="entry name" value="Prenyltrans"/>
</dbReference>
<proteinExistence type="inferred from homology"/>
<evidence type="ECO:0000256" key="3">
    <source>
        <dbReference type="ARBA" id="ARBA00022602"/>
    </source>
</evidence>
<feature type="domain" description="Prenyltransferase alpha-alpha toroid" evidence="10">
    <location>
        <begin position="17"/>
        <end position="342"/>
    </location>
</feature>
<keyword evidence="4 9" id="KW-0808">Transferase</keyword>
<dbReference type="EC" id="2.5.1.60" evidence="9"/>
<evidence type="ECO:0000256" key="7">
    <source>
        <dbReference type="ARBA" id="ARBA00022833"/>
    </source>
</evidence>
<sequence>MKQVDLLSGAPPFYEGLHCKYITELADKLHNSYEGAVIEHLRVSGVYWSLTALSLLLPAEQVMEQMRVYEEKGNDNKEGHTESKLSIIDWVFTCFDEKTGGFGGNTGQDAHLLYTLSAIQILALADRLQDERLQTERVVNFVASLQQSDGSFCGDRWGEIDTRFTYCALSTLSLLHEMDAVDVDKASSYIIKCRNIDGGFGCVMGAESHAGQVFCCIGALAIAQSLHLLSESQIDLLGWWLCERQVDSGGLNGRPEKQADVCYSWWLMSTMSILNKVSWINEDKLATFILKCQDDEDGGIADRPNDMPDVYHTFFGIAGLSLLGHLHQKEGTGYRQIDPMYALPTDVVKRLKLPGQVVTQSNAPVNERLSMYDVYDAAGKV</sequence>
<evidence type="ECO:0000256" key="6">
    <source>
        <dbReference type="ARBA" id="ARBA00022737"/>
    </source>
</evidence>
<dbReference type="PANTHER" id="PTHR11774:SF11">
    <property type="entry name" value="GERANYLGERANYL TRANSFERASE TYPE-2 SUBUNIT BETA"/>
    <property type="match status" value="1"/>
</dbReference>
<comment type="similarity">
    <text evidence="1 9">Belongs to the protein prenyltransferase subunit beta family.</text>
</comment>
<keyword evidence="3 9" id="KW-0637">Prenyltransferase</keyword>
<dbReference type="InterPro" id="IPR045089">
    <property type="entry name" value="PGGT1B-like"/>
</dbReference>
<evidence type="ECO:0000256" key="8">
    <source>
        <dbReference type="ARBA" id="ARBA00047658"/>
    </source>
</evidence>
<keyword evidence="6" id="KW-0677">Repeat</keyword>
<dbReference type="GO" id="GO:0005968">
    <property type="term" value="C:Rab-protein geranylgeranyltransferase complex"/>
    <property type="evidence" value="ECO:0007669"/>
    <property type="project" value="UniProtKB-UniRule"/>
</dbReference>
<accession>A0A7S3L492</accession>
<gene>
    <name evidence="11" type="ORF">ACOF00016_LOCUS8666</name>
</gene>
<name>A0A7S3L492_9STRA</name>
<dbReference type="Pfam" id="PF00432">
    <property type="entry name" value="Prenyltrans"/>
    <property type="match status" value="1"/>
</dbReference>
<dbReference type="InterPro" id="IPR008930">
    <property type="entry name" value="Terpenoid_cyclase/PrenylTrfase"/>
</dbReference>
<comment type="cofactor">
    <cofactor evidence="9">
        <name>Zn(2+)</name>
        <dbReference type="ChEBI" id="CHEBI:29105"/>
    </cofactor>
    <text evidence="9">Binds 1 zinc ion per subunit.</text>
</comment>
<evidence type="ECO:0000256" key="4">
    <source>
        <dbReference type="ARBA" id="ARBA00022679"/>
    </source>
</evidence>
<comment type="function">
    <text evidence="9">Catalyzes the transfer of a geranylgeranyl moiety from geranylgeranyl diphosphate to both cysteines of proteins with the C-terminal sequence -XXCC, -XCXC and -CCXX.</text>
</comment>
<keyword evidence="7 9" id="KW-0862">Zinc</keyword>
<dbReference type="GO" id="GO:0072657">
    <property type="term" value="P:protein localization to membrane"/>
    <property type="evidence" value="ECO:0007669"/>
    <property type="project" value="UniProtKB-ARBA"/>
</dbReference>
<reference evidence="11" key="1">
    <citation type="submission" date="2021-01" db="EMBL/GenBank/DDBJ databases">
        <authorList>
            <person name="Corre E."/>
            <person name="Pelletier E."/>
            <person name="Niang G."/>
            <person name="Scheremetjew M."/>
            <person name="Finn R."/>
            <person name="Kale V."/>
            <person name="Holt S."/>
            <person name="Cochrane G."/>
            <person name="Meng A."/>
            <person name="Brown T."/>
            <person name="Cohen L."/>
        </authorList>
    </citation>
    <scope>NUCLEOTIDE SEQUENCE</scope>
    <source>
        <strain evidence="11">CCMP127</strain>
    </source>
</reference>
<dbReference type="GO" id="GO:0046872">
    <property type="term" value="F:metal ion binding"/>
    <property type="evidence" value="ECO:0007669"/>
    <property type="project" value="UniProtKB-KW"/>
</dbReference>
<dbReference type="SUPFAM" id="SSF48239">
    <property type="entry name" value="Terpenoid cyclases/Protein prenyltransferases"/>
    <property type="match status" value="1"/>
</dbReference>
<evidence type="ECO:0000256" key="1">
    <source>
        <dbReference type="ARBA" id="ARBA00010497"/>
    </source>
</evidence>
<protein>
    <recommendedName>
        <fullName evidence="9">Geranylgeranyl transferase type-2 subunit beta</fullName>
        <ecNumber evidence="9">2.5.1.60</ecNumber>
    </recommendedName>
</protein>
<evidence type="ECO:0000256" key="2">
    <source>
        <dbReference type="ARBA" id="ARBA00011355"/>
    </source>
</evidence>